<accession>A0ACB9NQG1</accession>
<gene>
    <name evidence="1" type="ORF">L6164_015793</name>
</gene>
<organism evidence="1 2">
    <name type="scientific">Bauhinia variegata</name>
    <name type="common">Purple orchid tree</name>
    <name type="synonym">Phanera variegata</name>
    <dbReference type="NCBI Taxonomy" id="167791"/>
    <lineage>
        <taxon>Eukaryota</taxon>
        <taxon>Viridiplantae</taxon>
        <taxon>Streptophyta</taxon>
        <taxon>Embryophyta</taxon>
        <taxon>Tracheophyta</taxon>
        <taxon>Spermatophyta</taxon>
        <taxon>Magnoliopsida</taxon>
        <taxon>eudicotyledons</taxon>
        <taxon>Gunneridae</taxon>
        <taxon>Pentapetalae</taxon>
        <taxon>rosids</taxon>
        <taxon>fabids</taxon>
        <taxon>Fabales</taxon>
        <taxon>Fabaceae</taxon>
        <taxon>Cercidoideae</taxon>
        <taxon>Cercideae</taxon>
        <taxon>Bauhiniinae</taxon>
        <taxon>Bauhinia</taxon>
    </lineage>
</organism>
<sequence length="355" mass="39444">MATLSEAYRDLPLSLRHIIPLDFSSVGSLPDSHAWPQSDHFSFVNGGSCTGSGDGAGSSIPVIDLLDPNAMELIGLACENWGAFQLRNHGIPLNLIEEVELEAKHLFALPPEQKLKALRSPGGATGYGRARITPFFPKYMWHEGFTIVGSPSDDAKKIWPNDSVRFCYLMEEYQKQMKVLAEQLTRIIFKFLNIYEEEKINWIGSANNLEAVQLNSYPPCPEPNRAMGLAPHTDTFLLTILHQSQTTGLQIFKEGSGWVPVHPDPSALVVNIGDLFHIISNARFPCVVHRVTVNRTHQRYSVAYFHGPPVDYVVSPFSTTVLDNKSGVRFRAVTVKEYIAIKARNLGEALSLIST</sequence>
<dbReference type="EMBL" id="CM039431">
    <property type="protein sequence ID" value="KAI4337366.1"/>
    <property type="molecule type" value="Genomic_DNA"/>
</dbReference>
<dbReference type="Proteomes" id="UP000828941">
    <property type="component" value="Chromosome 6"/>
</dbReference>
<comment type="caution">
    <text evidence="1">The sequence shown here is derived from an EMBL/GenBank/DDBJ whole genome shotgun (WGS) entry which is preliminary data.</text>
</comment>
<name>A0ACB9NQG1_BAUVA</name>
<reference evidence="1 2" key="1">
    <citation type="journal article" date="2022" name="DNA Res.">
        <title>Chromosomal-level genome assembly of the orchid tree Bauhinia variegata (Leguminosae; Cercidoideae) supports the allotetraploid origin hypothesis of Bauhinia.</title>
        <authorList>
            <person name="Zhong Y."/>
            <person name="Chen Y."/>
            <person name="Zheng D."/>
            <person name="Pang J."/>
            <person name="Liu Y."/>
            <person name="Luo S."/>
            <person name="Meng S."/>
            <person name="Qian L."/>
            <person name="Wei D."/>
            <person name="Dai S."/>
            <person name="Zhou R."/>
        </authorList>
    </citation>
    <scope>NUCLEOTIDE SEQUENCE [LARGE SCALE GENOMIC DNA]</scope>
    <source>
        <strain evidence="1">BV-YZ2020</strain>
    </source>
</reference>
<evidence type="ECO:0000313" key="1">
    <source>
        <dbReference type="EMBL" id="KAI4337366.1"/>
    </source>
</evidence>
<keyword evidence="2" id="KW-1185">Reference proteome</keyword>
<protein>
    <submittedName>
        <fullName evidence="1">Uncharacterized protein</fullName>
    </submittedName>
</protein>
<evidence type="ECO:0000313" key="2">
    <source>
        <dbReference type="Proteomes" id="UP000828941"/>
    </source>
</evidence>
<proteinExistence type="predicted"/>